<evidence type="ECO:0000256" key="5">
    <source>
        <dbReference type="ARBA" id="ARBA00022490"/>
    </source>
</evidence>
<comment type="function">
    <text evidence="7">Involved in the regulation of mitochondrial distribution and morphology. Required for mitochondrial fusion and mitochondrial network formation.</text>
</comment>
<feature type="domain" description="Misato Segment II tubulin-like" evidence="8">
    <location>
        <begin position="6"/>
        <end position="118"/>
    </location>
</feature>
<dbReference type="CDD" id="cd06060">
    <property type="entry name" value="misato"/>
    <property type="match status" value="1"/>
</dbReference>
<reference evidence="10 11" key="1">
    <citation type="submission" date="2017-12" db="EMBL/GenBank/DDBJ databases">
        <title>High-resolution comparative analysis of great ape genomes.</title>
        <authorList>
            <person name="Pollen A."/>
            <person name="Hastie A."/>
            <person name="Hormozdiari F."/>
            <person name="Dougherty M."/>
            <person name="Liu R."/>
            <person name="Chaisson M."/>
            <person name="Hoppe E."/>
            <person name="Hill C."/>
            <person name="Pang A."/>
            <person name="Hillier L."/>
            <person name="Baker C."/>
            <person name="Armstrong J."/>
            <person name="Shendure J."/>
            <person name="Paten B."/>
            <person name="Wilson R."/>
            <person name="Chao H."/>
            <person name="Schneider V."/>
            <person name="Ventura M."/>
            <person name="Kronenberg Z."/>
            <person name="Murali S."/>
            <person name="Gordon D."/>
            <person name="Cantsilieris S."/>
            <person name="Munson K."/>
            <person name="Nelson B."/>
            <person name="Raja A."/>
            <person name="Underwood J."/>
            <person name="Diekhans M."/>
            <person name="Fiddes I."/>
            <person name="Haussler D."/>
            <person name="Eichler E."/>
        </authorList>
    </citation>
    <scope>NUCLEOTIDE SEQUENCE [LARGE SCALE GENOMIC DNA]</scope>
    <source>
        <strain evidence="10">Yerkes chimp pedigree #C0471</strain>
    </source>
</reference>
<proteinExistence type="inferred from homology"/>
<dbReference type="InterPro" id="IPR019605">
    <property type="entry name" value="Misato_II_tubulin-like"/>
</dbReference>
<evidence type="ECO:0000313" key="11">
    <source>
        <dbReference type="Proteomes" id="UP000236370"/>
    </source>
</evidence>
<dbReference type="InterPro" id="IPR049942">
    <property type="entry name" value="DML1/Misato"/>
</dbReference>
<keyword evidence="6" id="KW-0496">Mitochondrion</keyword>
<evidence type="ECO:0000313" key="10">
    <source>
        <dbReference type="EMBL" id="PNI90538.1"/>
    </source>
</evidence>
<comment type="caution">
    <text evidence="10">The sequence shown here is derived from an EMBL/GenBank/DDBJ whole genome shotgun (WGS) entry which is preliminary data.</text>
</comment>
<evidence type="ECO:0000256" key="6">
    <source>
        <dbReference type="ARBA" id="ARBA00023128"/>
    </source>
</evidence>
<dbReference type="GO" id="GO:0007005">
    <property type="term" value="P:mitochondrion organization"/>
    <property type="evidence" value="ECO:0007669"/>
    <property type="project" value="InterPro"/>
</dbReference>
<comment type="similarity">
    <text evidence="3">Belongs to the misato family.</text>
</comment>
<sequence length="559" mass="60911">MAGGAREVLTLQLGHFAGFVGAHWWNQQDAALGRATDSKEPPGELCPDVLYRTGRTLHGQETYTPRLILMDLKGSLSSLKEEGGLYRDKQLDAAIAWQGKLTTHKEELYPKNPYLQDFLSAEGVLSSDGVWRVKSIPNGKGSSPLTTATTPKPLIPTEASIRVWSDFLRVHLHPRSICMIQKYNHDGEAGRLEAFGQGESVLKEPKYQEELEDRLHFYVEECDYLQGFQILCDLHDGFSGVGAKAAELLQDEYSGRGIITWGLLPGPYHRGEAQRNIYRLLNTAFGLVHLTAHSSLVCPLSLGGSLGLRPEPPVNFPYLHYDATLPFHCSAILATALDTVTVPYRLCSSPVSMVHLADMLSFCGKKVVTAGAIIPFPLAPGQSLPDSLMQFGGATPWTPLSACGEPSGTRCFAQSVVLRGIDRACHTSQLTPGTPPPSALHACTTGEEILAQYLQQQQPGVMSSSHLLLTPCRVAPPYPHLFSSCSPPAVESIPVFGALCSSSSLHQTLEALARDLTKLDLRRWASFMDAGVEHDDVAELLQELQSLAQCYQDGDSLVD</sequence>
<evidence type="ECO:0000259" key="9">
    <source>
        <dbReference type="Pfam" id="PF14881"/>
    </source>
</evidence>
<dbReference type="SUPFAM" id="SSF52490">
    <property type="entry name" value="Tubulin nucleotide-binding domain-like"/>
    <property type="match status" value="1"/>
</dbReference>
<protein>
    <recommendedName>
        <fullName evidence="4">Protein misato homolog 1</fullName>
    </recommendedName>
</protein>
<dbReference type="PANTHER" id="PTHR13391">
    <property type="entry name" value="MITOCHONDRIAL DISTRIBUTION REGULATOR MISATO"/>
    <property type="match status" value="1"/>
</dbReference>
<evidence type="ECO:0000259" key="8">
    <source>
        <dbReference type="Pfam" id="PF10644"/>
    </source>
</evidence>
<evidence type="ECO:0000256" key="4">
    <source>
        <dbReference type="ARBA" id="ARBA00017321"/>
    </source>
</evidence>
<dbReference type="InterPro" id="IPR036525">
    <property type="entry name" value="Tubulin/FtsZ_GTPase_sf"/>
</dbReference>
<dbReference type="Proteomes" id="UP000236370">
    <property type="component" value="Unassembled WGS sequence"/>
</dbReference>
<evidence type="ECO:0000256" key="7">
    <source>
        <dbReference type="ARBA" id="ARBA00045225"/>
    </source>
</evidence>
<evidence type="ECO:0000256" key="3">
    <source>
        <dbReference type="ARBA" id="ARBA00008507"/>
    </source>
</evidence>
<dbReference type="AlphaFoldDB" id="A0A2J8Q2P5"/>
<feature type="domain" description="DML1/Misato tubulin" evidence="9">
    <location>
        <begin position="157"/>
        <end position="346"/>
    </location>
</feature>
<name>A0A2J8Q2P5_PANTR</name>
<dbReference type="Gene3D" id="3.40.50.1440">
    <property type="entry name" value="Tubulin/FtsZ, GTPase domain"/>
    <property type="match status" value="1"/>
</dbReference>
<dbReference type="GO" id="GO:0005739">
    <property type="term" value="C:mitochondrion"/>
    <property type="evidence" value="ECO:0007669"/>
    <property type="project" value="UniProtKB-SubCell"/>
</dbReference>
<dbReference type="PANTHER" id="PTHR13391:SF0">
    <property type="entry name" value="PROTEIN MISATO HOMOLOG 1"/>
    <property type="match status" value="1"/>
</dbReference>
<evidence type="ECO:0000256" key="2">
    <source>
        <dbReference type="ARBA" id="ARBA00004496"/>
    </source>
</evidence>
<dbReference type="EMBL" id="NBAG03000084">
    <property type="protein sequence ID" value="PNI90538.1"/>
    <property type="molecule type" value="Genomic_DNA"/>
</dbReference>
<keyword evidence="5" id="KW-0963">Cytoplasm</keyword>
<dbReference type="InterPro" id="IPR029209">
    <property type="entry name" value="DML1/Misato_tubulin"/>
</dbReference>
<dbReference type="Pfam" id="PF10644">
    <property type="entry name" value="Misat_Tub_SegII"/>
    <property type="match status" value="1"/>
</dbReference>
<dbReference type="Pfam" id="PF14881">
    <property type="entry name" value="Tubulin_3"/>
    <property type="match status" value="1"/>
</dbReference>
<accession>A0A2J8Q2P5</accession>
<evidence type="ECO:0000256" key="1">
    <source>
        <dbReference type="ARBA" id="ARBA00004173"/>
    </source>
</evidence>
<organism evidence="10 11">
    <name type="scientific">Pan troglodytes</name>
    <name type="common">Chimpanzee</name>
    <dbReference type="NCBI Taxonomy" id="9598"/>
    <lineage>
        <taxon>Eukaryota</taxon>
        <taxon>Metazoa</taxon>
        <taxon>Chordata</taxon>
        <taxon>Craniata</taxon>
        <taxon>Vertebrata</taxon>
        <taxon>Euteleostomi</taxon>
        <taxon>Mammalia</taxon>
        <taxon>Eutheria</taxon>
        <taxon>Euarchontoglires</taxon>
        <taxon>Primates</taxon>
        <taxon>Haplorrhini</taxon>
        <taxon>Catarrhini</taxon>
        <taxon>Hominidae</taxon>
        <taxon>Pan</taxon>
    </lineage>
</organism>
<gene>
    <name evidence="10" type="ORF">CK820_G0045135</name>
</gene>
<comment type="subcellular location">
    <subcellularLocation>
        <location evidence="2">Cytoplasm</location>
    </subcellularLocation>
    <subcellularLocation>
        <location evidence="1">Mitochondrion</location>
    </subcellularLocation>
</comment>